<dbReference type="EMBL" id="SWCO01000002">
    <property type="protein sequence ID" value="TKB04418.1"/>
    <property type="molecule type" value="Genomic_DNA"/>
</dbReference>
<gene>
    <name evidence="1" type="ORF">E5672_06355</name>
</gene>
<dbReference type="Proteomes" id="UP000305471">
    <property type="component" value="Unassembled WGS sequence"/>
</dbReference>
<comment type="caution">
    <text evidence="1">The sequence shown here is derived from an EMBL/GenBank/DDBJ whole genome shotgun (WGS) entry which is preliminary data.</text>
</comment>
<name>A0A4U0ZIK7_9ALTE</name>
<dbReference type="Pfam" id="PF20329">
    <property type="entry name" value="DUF6624"/>
    <property type="match status" value="1"/>
</dbReference>
<keyword evidence="2" id="KW-1185">Reference proteome</keyword>
<evidence type="ECO:0000313" key="1">
    <source>
        <dbReference type="EMBL" id="TKB04418.1"/>
    </source>
</evidence>
<proteinExistence type="predicted"/>
<reference evidence="1 2" key="1">
    <citation type="submission" date="2019-04" db="EMBL/GenBank/DDBJ databases">
        <title>Alteromonas portus sp. nov., an alginate lyase-excreting marine bacterium.</title>
        <authorList>
            <person name="Huang H."/>
            <person name="Mo K."/>
            <person name="Bao S."/>
        </authorList>
    </citation>
    <scope>NUCLEOTIDE SEQUENCE [LARGE SCALE GENOMIC DNA]</scope>
    <source>
        <strain evidence="1 2">HB161718</strain>
    </source>
</reference>
<evidence type="ECO:0000313" key="2">
    <source>
        <dbReference type="Proteomes" id="UP000305471"/>
    </source>
</evidence>
<dbReference type="AlphaFoldDB" id="A0A4U0ZIK7"/>
<organism evidence="1 2">
    <name type="scientific">Alteromonas portus</name>
    <dbReference type="NCBI Taxonomy" id="2565549"/>
    <lineage>
        <taxon>Bacteria</taxon>
        <taxon>Pseudomonadati</taxon>
        <taxon>Pseudomonadota</taxon>
        <taxon>Gammaproteobacteria</taxon>
        <taxon>Alteromonadales</taxon>
        <taxon>Alteromonadaceae</taxon>
        <taxon>Alteromonas/Salinimonas group</taxon>
        <taxon>Alteromonas</taxon>
    </lineage>
</organism>
<protein>
    <submittedName>
        <fullName evidence="1">Uncharacterized protein</fullName>
    </submittedName>
</protein>
<dbReference type="OrthoDB" id="2989458at2"/>
<dbReference type="RefSeq" id="WP_136781420.1">
    <property type="nucleotide sequence ID" value="NZ_SWCO01000002.1"/>
</dbReference>
<accession>A0A4U0ZIK7</accession>
<sequence>MKYLFFIACITTLSNPSYANEEFSDLRAELLEMMKLDQDTLHGKTQFSFEELNAEQSKRLQEIVEKFGWPTIGMVGKDASQAAWIIVQHADHDIQFQNNMLSIMQPLAISKEIDPGNYVYLYDRTHTPQLYGTQGKCEGSTFKPFPIKDIEQINARRGEMGMSSAQEYWDMASERMCGASKR</sequence>
<dbReference type="InterPro" id="IPR046732">
    <property type="entry name" value="DUF6624"/>
</dbReference>